<feature type="transmembrane region" description="Helical" evidence="1">
    <location>
        <begin position="102"/>
        <end position="122"/>
    </location>
</feature>
<evidence type="ECO:0000313" key="3">
    <source>
        <dbReference type="Proteomes" id="UP000008461"/>
    </source>
</evidence>
<evidence type="ECO:0000313" key="2">
    <source>
        <dbReference type="EMBL" id="AEE53815.1"/>
    </source>
</evidence>
<reference evidence="2 3" key="1">
    <citation type="journal article" date="2011" name="Stand. Genomic Sci.">
        <title>Complete genome sequence of Haliscomenobacter hydrossis type strain (O).</title>
        <authorList>
            <consortium name="US DOE Joint Genome Institute (JGI-PGF)"/>
            <person name="Daligault H."/>
            <person name="Lapidus A."/>
            <person name="Zeytun A."/>
            <person name="Nolan M."/>
            <person name="Lucas S."/>
            <person name="Del Rio T.G."/>
            <person name="Tice H."/>
            <person name="Cheng J.F."/>
            <person name="Tapia R."/>
            <person name="Han C."/>
            <person name="Goodwin L."/>
            <person name="Pitluck S."/>
            <person name="Liolios K."/>
            <person name="Pagani I."/>
            <person name="Ivanova N."/>
            <person name="Huntemann M."/>
            <person name="Mavromatis K."/>
            <person name="Mikhailova N."/>
            <person name="Pati A."/>
            <person name="Chen A."/>
            <person name="Palaniappan K."/>
            <person name="Land M."/>
            <person name="Hauser L."/>
            <person name="Brambilla E.M."/>
            <person name="Rohde M."/>
            <person name="Verbarg S."/>
            <person name="Goker M."/>
            <person name="Bristow J."/>
            <person name="Eisen J.A."/>
            <person name="Markowitz V."/>
            <person name="Hugenholtz P."/>
            <person name="Kyrpides N.C."/>
            <person name="Klenk H.P."/>
            <person name="Woyke T."/>
        </authorList>
    </citation>
    <scope>NUCLEOTIDE SEQUENCE [LARGE SCALE GENOMIC DNA]</scope>
    <source>
        <strain evidence="3">ATCC 27775 / DSM 1100 / LMG 10767 / O</strain>
    </source>
</reference>
<feature type="transmembrane region" description="Helical" evidence="1">
    <location>
        <begin position="178"/>
        <end position="198"/>
    </location>
</feature>
<dbReference type="KEGG" id="hhy:Halhy_5992"/>
<proteinExistence type="predicted"/>
<keyword evidence="1" id="KW-0472">Membrane</keyword>
<feature type="transmembrane region" description="Helical" evidence="1">
    <location>
        <begin position="142"/>
        <end position="166"/>
    </location>
</feature>
<accession>F4L1B8</accession>
<reference key="2">
    <citation type="submission" date="2011-04" db="EMBL/GenBank/DDBJ databases">
        <title>Complete sequence of chromosome of Haliscomenobacter hydrossis DSM 1100.</title>
        <authorList>
            <consortium name="US DOE Joint Genome Institute (JGI-PGF)"/>
            <person name="Lucas S."/>
            <person name="Han J."/>
            <person name="Lapidus A."/>
            <person name="Bruce D."/>
            <person name="Goodwin L."/>
            <person name="Pitluck S."/>
            <person name="Peters L."/>
            <person name="Kyrpides N."/>
            <person name="Mavromatis K."/>
            <person name="Ivanova N."/>
            <person name="Ovchinnikova G."/>
            <person name="Pagani I."/>
            <person name="Daligault H."/>
            <person name="Detter J.C."/>
            <person name="Han C."/>
            <person name="Land M."/>
            <person name="Hauser L."/>
            <person name="Markowitz V."/>
            <person name="Cheng J.-F."/>
            <person name="Hugenholtz P."/>
            <person name="Woyke T."/>
            <person name="Wu D."/>
            <person name="Verbarg S."/>
            <person name="Frueling A."/>
            <person name="Brambilla E."/>
            <person name="Klenk H.-P."/>
            <person name="Eisen J.A."/>
        </authorList>
    </citation>
    <scope>NUCLEOTIDE SEQUENCE</scope>
    <source>
        <strain>DSM 1100</strain>
    </source>
</reference>
<protein>
    <submittedName>
        <fullName evidence="2">Uncharacterized protein</fullName>
    </submittedName>
</protein>
<keyword evidence="1" id="KW-0812">Transmembrane</keyword>
<feature type="transmembrane region" description="Helical" evidence="1">
    <location>
        <begin position="228"/>
        <end position="246"/>
    </location>
</feature>
<keyword evidence="1" id="KW-1133">Transmembrane helix</keyword>
<sequence length="251" mass="28970">MYNNSLTRIKLLWLIEWKKRASVILGFTAFSMLLMFGTILLEAQKLRLSPPFFTIHFCFGIFILIGIQIATLFPEWRNLFQSCQYLQTPATTWEKYITRLSFPFLIAPGIYIAAFLLCRPLSLQFSLMVKDFMPHPMYSRELIALVIGMSLLVIPFFTLFIPGSIWLNRSHLIKSAMLYLALFFTVALISAMLGLPMYDTTREGVSFLDRMFAAQFQGLALFLSKYSLIWLGIIGPVMVISGYYLLKYREV</sequence>
<evidence type="ECO:0000256" key="1">
    <source>
        <dbReference type="SAM" id="Phobius"/>
    </source>
</evidence>
<organism evidence="2 3">
    <name type="scientific">Haliscomenobacter hydrossis (strain ATCC 27775 / DSM 1100 / LMG 10767 / O)</name>
    <dbReference type="NCBI Taxonomy" id="760192"/>
    <lineage>
        <taxon>Bacteria</taxon>
        <taxon>Pseudomonadati</taxon>
        <taxon>Bacteroidota</taxon>
        <taxon>Saprospiria</taxon>
        <taxon>Saprospirales</taxon>
        <taxon>Haliscomenobacteraceae</taxon>
        <taxon>Haliscomenobacter</taxon>
    </lineage>
</organism>
<dbReference type="STRING" id="760192.Halhy_5992"/>
<feature type="transmembrane region" description="Helical" evidence="1">
    <location>
        <begin position="53"/>
        <end position="73"/>
    </location>
</feature>
<feature type="transmembrane region" description="Helical" evidence="1">
    <location>
        <begin position="21"/>
        <end position="41"/>
    </location>
</feature>
<keyword evidence="3" id="KW-1185">Reference proteome</keyword>
<dbReference type="HOGENOM" id="CLU_1105934_0_0_10"/>
<dbReference type="Proteomes" id="UP000008461">
    <property type="component" value="Chromosome"/>
</dbReference>
<gene>
    <name evidence="2" type="ordered locus">Halhy_5992</name>
</gene>
<name>F4L1B8_HALH1</name>
<dbReference type="AlphaFoldDB" id="F4L1B8"/>
<dbReference type="EMBL" id="CP002691">
    <property type="protein sequence ID" value="AEE53815.1"/>
    <property type="molecule type" value="Genomic_DNA"/>
</dbReference>